<keyword evidence="6" id="KW-0732">Signal</keyword>
<evidence type="ECO:0000313" key="8">
    <source>
        <dbReference type="EMBL" id="EHY65961.1"/>
    </source>
</evidence>
<dbReference type="InterPro" id="IPR051834">
    <property type="entry name" value="RING_finger_E3_ligase"/>
</dbReference>
<gene>
    <name evidence="8" type="ORF">NERG_00657</name>
    <name evidence="9" type="ORF">NESG_01490</name>
</gene>
<dbReference type="Proteomes" id="UP000054524">
    <property type="component" value="Unassembled WGS sequence"/>
</dbReference>
<dbReference type="Proteomes" id="UP000005622">
    <property type="component" value="Unassembled WGS sequence"/>
</dbReference>
<accession>A0A086J2K1</accession>
<evidence type="ECO:0000313" key="9">
    <source>
        <dbReference type="EMBL" id="KFG26369.1"/>
    </source>
</evidence>
<reference evidence="8" key="1">
    <citation type="submission" date="2011-03" db="EMBL/GenBank/DDBJ databases">
        <title>The Genome Sequence of Nematocida sp1 strain ERTm2.</title>
        <authorList>
            <consortium name="The Broad Institute Genome Sequencing Platform"/>
            <consortium name="The Broad Institute Genome Sequencing Center for Infectious Disease"/>
            <person name="Cuomo C."/>
            <person name="Troemel E."/>
            <person name="Young S.K."/>
            <person name="Zeng Q."/>
            <person name="Gargeya S."/>
            <person name="Fitzgerald M."/>
            <person name="Haas B."/>
            <person name="Abouelleil A."/>
            <person name="Alvarado L."/>
            <person name="Arachchi H.M."/>
            <person name="Berlin A."/>
            <person name="Brown A."/>
            <person name="Chapman S.B."/>
            <person name="Chen Z."/>
            <person name="Dunbar C."/>
            <person name="Freedman E."/>
            <person name="Gearin G."/>
            <person name="Gellesch M."/>
            <person name="Goldberg J."/>
            <person name="Griggs A."/>
            <person name="Gujja S."/>
            <person name="Heilman E.R."/>
            <person name="Heiman D."/>
            <person name="Howarth C."/>
            <person name="Larson L."/>
            <person name="Lui A."/>
            <person name="MacDonald P.J.P."/>
            <person name="Mehta T."/>
            <person name="Montmayeur A."/>
            <person name="Murphy C."/>
            <person name="Neiman D."/>
            <person name="Pearson M."/>
            <person name="Priest M."/>
            <person name="Roberts A."/>
            <person name="Saif S."/>
            <person name="Shea T."/>
            <person name="Shenoy N."/>
            <person name="Sisk P."/>
            <person name="Stolte C."/>
            <person name="Sykes S."/>
            <person name="White J."/>
            <person name="Yandava C."/>
            <person name="Wortman J."/>
            <person name="Nusbaum C."/>
            <person name="Birren B."/>
        </authorList>
    </citation>
    <scope>NUCLEOTIDE SEQUENCE</scope>
    <source>
        <strain evidence="8">ERTm2</strain>
    </source>
</reference>
<keyword evidence="10" id="KW-1185">Reference proteome</keyword>
<dbReference type="EMBL" id="JH604634">
    <property type="protein sequence ID" value="EHY65961.1"/>
    <property type="molecule type" value="Genomic_DNA"/>
</dbReference>
<sequence length="243" mass="28081">MDIKRRFFFILAVCTELSFSSVVITPSTEEYAVVPLTVLEDSKNACQIVPMKIDRKWLGMVKKGGGCSTLSKYSNLKEMGASGMLILDRTNMEYTSTDLFHVIPIDPSTYDRLVSMYKKSANFPTVKITNRVRGSLPIVQILYILFLILMIFVFPSLFERLDEPQIKLVRPKDLSTVLLQKYENINASDRKYEECPICFEKFMDSEFIRTLQCSHYYHCNCIDPWLLSRSCRCPVCNHELSFT</sequence>
<keyword evidence="5" id="KW-0472">Membrane</keyword>
<evidence type="ECO:0000256" key="6">
    <source>
        <dbReference type="SAM" id="SignalP"/>
    </source>
</evidence>
<dbReference type="SMART" id="SM00184">
    <property type="entry name" value="RING"/>
    <property type="match status" value="1"/>
</dbReference>
<organism evidence="8">
    <name type="scientific">Nematocida ausubeli (strain ATCC PRA-371 / ERTm2)</name>
    <name type="common">Nematode killer fungus</name>
    <dbReference type="NCBI Taxonomy" id="1913371"/>
    <lineage>
        <taxon>Eukaryota</taxon>
        <taxon>Fungi</taxon>
        <taxon>Fungi incertae sedis</taxon>
        <taxon>Microsporidia</taxon>
        <taxon>Nematocida</taxon>
    </lineage>
</organism>
<evidence type="ECO:0000256" key="2">
    <source>
        <dbReference type="ARBA" id="ARBA00022771"/>
    </source>
</evidence>
<dbReference type="Pfam" id="PF13639">
    <property type="entry name" value="zf-RING_2"/>
    <property type="match status" value="1"/>
</dbReference>
<evidence type="ECO:0000256" key="3">
    <source>
        <dbReference type="ARBA" id="ARBA00022833"/>
    </source>
</evidence>
<dbReference type="SUPFAM" id="SSF57850">
    <property type="entry name" value="RING/U-box"/>
    <property type="match status" value="1"/>
</dbReference>
<dbReference type="AlphaFoldDB" id="H8ZAQ8"/>
<accession>H8ZAQ8</accession>
<dbReference type="InterPro" id="IPR001841">
    <property type="entry name" value="Znf_RING"/>
</dbReference>
<proteinExistence type="predicted"/>
<evidence type="ECO:0000256" key="4">
    <source>
        <dbReference type="PROSITE-ProRule" id="PRU00175"/>
    </source>
</evidence>
<keyword evidence="2 4" id="KW-0863">Zinc-finger</keyword>
<feature type="signal peptide" evidence="6">
    <location>
        <begin position="1"/>
        <end position="20"/>
    </location>
</feature>
<keyword evidence="3" id="KW-0862">Zinc</keyword>
<dbReference type="Gene3D" id="3.30.40.10">
    <property type="entry name" value="Zinc/RING finger domain, C3HC4 (zinc finger)"/>
    <property type="match status" value="1"/>
</dbReference>
<keyword evidence="1" id="KW-0479">Metal-binding</keyword>
<protein>
    <recommendedName>
        <fullName evidence="7">RING-type domain-containing protein</fullName>
    </recommendedName>
</protein>
<dbReference type="CDD" id="cd16454">
    <property type="entry name" value="RING-H2_PA-TM-RING"/>
    <property type="match status" value="1"/>
</dbReference>
<dbReference type="PANTHER" id="PTHR45931:SF3">
    <property type="entry name" value="RING ZINC FINGER-CONTAINING PROTEIN"/>
    <property type="match status" value="1"/>
</dbReference>
<keyword evidence="5" id="KW-0812">Transmembrane</keyword>
<feature type="transmembrane region" description="Helical" evidence="5">
    <location>
        <begin position="138"/>
        <end position="158"/>
    </location>
</feature>
<evidence type="ECO:0000256" key="1">
    <source>
        <dbReference type="ARBA" id="ARBA00022723"/>
    </source>
</evidence>
<evidence type="ECO:0000313" key="10">
    <source>
        <dbReference type="Proteomes" id="UP000054524"/>
    </source>
</evidence>
<keyword evidence="5" id="KW-1133">Transmembrane helix</keyword>
<reference evidence="9 10" key="3">
    <citation type="journal article" date="2014" name="Genome Announc.">
        <title>Genome Sequence of the Microsporidian Species Nematocida sp1 Strain ERTm6 (ATCC PRA-372).</title>
        <authorList>
            <person name="Bakowski M.A."/>
            <person name="Priest M."/>
            <person name="Young S."/>
            <person name="Cuomo C.A."/>
            <person name="Troemel E.R."/>
        </authorList>
    </citation>
    <scope>NUCLEOTIDE SEQUENCE [LARGE SCALE GENOMIC DNA]</scope>
    <source>
        <strain evidence="9 10">ERTm6</strain>
    </source>
</reference>
<dbReference type="GO" id="GO:0006511">
    <property type="term" value="P:ubiquitin-dependent protein catabolic process"/>
    <property type="evidence" value="ECO:0007669"/>
    <property type="project" value="TreeGrafter"/>
</dbReference>
<evidence type="ECO:0000259" key="7">
    <source>
        <dbReference type="PROSITE" id="PS50089"/>
    </source>
</evidence>
<feature type="chain" id="PRO_5040716369" description="RING-type domain-containing protein" evidence="6">
    <location>
        <begin position="21"/>
        <end position="243"/>
    </location>
</feature>
<name>H8ZAQ8_NEMA1</name>
<dbReference type="InterPro" id="IPR013083">
    <property type="entry name" value="Znf_RING/FYVE/PHD"/>
</dbReference>
<dbReference type="EMBL" id="AKIJ01000003">
    <property type="protein sequence ID" value="KFG26369.1"/>
    <property type="molecule type" value="Genomic_DNA"/>
</dbReference>
<dbReference type="GO" id="GO:0005634">
    <property type="term" value="C:nucleus"/>
    <property type="evidence" value="ECO:0007669"/>
    <property type="project" value="TreeGrafter"/>
</dbReference>
<dbReference type="GO" id="GO:0061630">
    <property type="term" value="F:ubiquitin protein ligase activity"/>
    <property type="evidence" value="ECO:0007669"/>
    <property type="project" value="TreeGrafter"/>
</dbReference>
<evidence type="ECO:0000256" key="5">
    <source>
        <dbReference type="SAM" id="Phobius"/>
    </source>
</evidence>
<dbReference type="PANTHER" id="PTHR45931">
    <property type="entry name" value="SI:CH211-59O9.10"/>
    <property type="match status" value="1"/>
</dbReference>
<dbReference type="OrthoDB" id="8062037at2759"/>
<dbReference type="HOGENOM" id="CLU_1142842_0_0_1"/>
<dbReference type="GO" id="GO:0008270">
    <property type="term" value="F:zinc ion binding"/>
    <property type="evidence" value="ECO:0007669"/>
    <property type="project" value="UniProtKB-KW"/>
</dbReference>
<feature type="domain" description="RING-type" evidence="7">
    <location>
        <begin position="195"/>
        <end position="237"/>
    </location>
</feature>
<dbReference type="PROSITE" id="PS50089">
    <property type="entry name" value="ZF_RING_2"/>
    <property type="match status" value="1"/>
</dbReference>
<reference evidence="9" key="2">
    <citation type="submission" date="2012-10" db="EMBL/GenBank/DDBJ databases">
        <authorList>
            <consortium name="The Broad Institute Genome Sequencing Platform"/>
            <consortium name="The Broad Institute Genome Sequencing Center for Infectious Disease"/>
            <person name="Cuomo C."/>
            <person name="Troemel E."/>
            <person name="Walker B."/>
            <person name="Young S.K."/>
            <person name="Zeng Q."/>
            <person name="Gargeya S."/>
            <person name="Fitzgerald M."/>
            <person name="Haas B."/>
            <person name="Abouelleil A."/>
            <person name="Alvarado L."/>
            <person name="Arachchi H.M."/>
            <person name="Berlin A.M."/>
            <person name="Chapman S.B."/>
            <person name="Goldberg J."/>
            <person name="Griggs A."/>
            <person name="Gujja S."/>
            <person name="Hansen M."/>
            <person name="Howarth C."/>
            <person name="Imamovic A."/>
            <person name="Larimer J."/>
            <person name="McCowan C."/>
            <person name="Murphy C."/>
            <person name="Neiman D."/>
            <person name="Pearson M."/>
            <person name="Priest M."/>
            <person name="Roberts A."/>
            <person name="Saif S."/>
            <person name="Shea T."/>
            <person name="Sisk P."/>
            <person name="Sykes S."/>
            <person name="Wortman J."/>
            <person name="Nusbaum C."/>
            <person name="Birren B."/>
        </authorList>
    </citation>
    <scope>NUCLEOTIDE SEQUENCE</scope>
    <source>
        <strain evidence="9">ERTm6</strain>
    </source>
</reference>
<dbReference type="STRING" id="944018.H8ZAQ8"/>